<evidence type="ECO:0000256" key="1">
    <source>
        <dbReference type="SAM" id="MobiDB-lite"/>
    </source>
</evidence>
<feature type="compositionally biased region" description="Low complexity" evidence="1">
    <location>
        <begin position="589"/>
        <end position="606"/>
    </location>
</feature>
<reference evidence="3" key="1">
    <citation type="submission" date="2025-08" db="UniProtKB">
        <authorList>
            <consortium name="RefSeq"/>
        </authorList>
    </citation>
    <scope>IDENTIFICATION</scope>
    <source>
        <tissue evidence="3">Liver</tissue>
    </source>
</reference>
<accession>A0A7F8QAP3</accession>
<feature type="compositionally biased region" description="Basic and acidic residues" evidence="1">
    <location>
        <begin position="555"/>
        <end position="565"/>
    </location>
</feature>
<feature type="compositionally biased region" description="Pro residues" evidence="1">
    <location>
        <begin position="509"/>
        <end position="526"/>
    </location>
</feature>
<dbReference type="InterPro" id="IPR050588">
    <property type="entry name" value="WNK_Ser-Thr_kinase"/>
</dbReference>
<dbReference type="GeneID" id="102732963"/>
<feature type="compositionally biased region" description="Pro residues" evidence="1">
    <location>
        <begin position="79"/>
        <end position="107"/>
    </location>
</feature>
<feature type="region of interest" description="Disordered" evidence="1">
    <location>
        <begin position="1"/>
        <end position="168"/>
    </location>
</feature>
<keyword evidence="3" id="KW-0418">Kinase</keyword>
<organism evidence="2 3">
    <name type="scientific">Leptonychotes weddellii</name>
    <name type="common">Weddell seal</name>
    <name type="synonym">Otaria weddellii</name>
    <dbReference type="NCBI Taxonomy" id="9713"/>
    <lineage>
        <taxon>Eukaryota</taxon>
        <taxon>Metazoa</taxon>
        <taxon>Chordata</taxon>
        <taxon>Craniata</taxon>
        <taxon>Vertebrata</taxon>
        <taxon>Euteleostomi</taxon>
        <taxon>Mammalia</taxon>
        <taxon>Eutheria</taxon>
        <taxon>Laurasiatheria</taxon>
        <taxon>Carnivora</taxon>
        <taxon>Caniformia</taxon>
        <taxon>Pinnipedia</taxon>
        <taxon>Phocidae</taxon>
        <taxon>Monachinae</taxon>
        <taxon>Lobodontini</taxon>
        <taxon>Leptonychotes</taxon>
    </lineage>
</organism>
<feature type="compositionally biased region" description="Polar residues" evidence="1">
    <location>
        <begin position="748"/>
        <end position="759"/>
    </location>
</feature>
<feature type="compositionally biased region" description="Low complexity" evidence="1">
    <location>
        <begin position="362"/>
        <end position="375"/>
    </location>
</feature>
<protein>
    <submittedName>
        <fullName evidence="3">Serine/threonine-protein kinase WNK4</fullName>
    </submittedName>
</protein>
<feature type="compositionally biased region" description="Polar residues" evidence="1">
    <location>
        <begin position="346"/>
        <end position="355"/>
    </location>
</feature>
<feature type="compositionally biased region" description="Basic and acidic residues" evidence="1">
    <location>
        <begin position="146"/>
        <end position="155"/>
    </location>
</feature>
<feature type="compositionally biased region" description="Basic and acidic residues" evidence="1">
    <location>
        <begin position="802"/>
        <end position="811"/>
    </location>
</feature>
<gene>
    <name evidence="3" type="primary">WNK4</name>
</gene>
<dbReference type="OrthoDB" id="9907505at2759"/>
<feature type="region of interest" description="Disordered" evidence="1">
    <location>
        <begin position="503"/>
        <end position="666"/>
    </location>
</feature>
<dbReference type="Gene3D" id="3.30.200.20">
    <property type="entry name" value="Phosphorylase Kinase, domain 1"/>
    <property type="match status" value="1"/>
</dbReference>
<keyword evidence="3" id="KW-0808">Transferase</keyword>
<dbReference type="RefSeq" id="XP_030877666.1">
    <property type="nucleotide sequence ID" value="XM_031021806.1"/>
</dbReference>
<dbReference type="AlphaFoldDB" id="A0A7F8QAP3"/>
<sequence length="811" mass="85594">MLAPPTPETAVPMSQAEADLALRPPPPLAAAAGPPRLGPPPRRARRFSGKAEPRPRSSRLSRRSSVDLGLLSSWCHPTSPAPEPPDPPDSAGPGPARSPPPSCPEPPEGTWTGGDPVKAADSARPELAGSAGGRGPRDPPTVPEAAARERQREQEEKEDTETQAVATSPDGRYLKFDIEIGRGSFKTVYRGLDTDTTVEVAWCELQVRLGALLWHLGMGPFGGLGMRNLGDGSKGEIYLSSQIWWLAEQCGEGLASKDQCSGEGRSRITEPSFPFLLTPCQVYNEFILPSERAGFLSRIREIIQRVETLLKRDTGPVEAAEDLLGPQEEPAPLPALSGPLPDPSREFQSSTSPEQRSWAAFSTSSSSPGTPLSPGNLFSPGTPVSPSPIFPITSPPYSSPSPFSQVSSNILPHSPGSPLAFSPSAAQFPGPASHSLQSSVLPSPPAFSPSCSQVTLTPPSFLPCPSTSTLPSTTAAPLLSLASAFSLAVMTVAQSLLSPSPGLLSQSPAAPPGPLPSLSPPPPPAPCGQERPSPSTAEMESEALPSPAWPLLGEARLEPISEEGKPQLVGRFQVTSSKEPAEPLPLQPTFPTLSSSLKPPTPQLTSESSDTEDSAGSGPEAREALAESDRAAEGLGAGVEEEGDDGQEPRVGGSPPPQSHPSPVWMNYSYSSLCLSSEESESSGEDEEFWAQLQSLRQKHLSEVEALQTLQKKEIEDLYSRLGKQPPAGIVAPAAMLSSRQRRLSKGSFPTSRRNSLQRSEPPGPGIMRRNSLSGSSTGSQEQRASKGVTFAGDVGRMVRAGPREGKPREW</sequence>
<evidence type="ECO:0000313" key="2">
    <source>
        <dbReference type="Proteomes" id="UP000245341"/>
    </source>
</evidence>
<feature type="compositionally biased region" description="Basic and acidic residues" evidence="1">
    <location>
        <begin position="620"/>
        <end position="632"/>
    </location>
</feature>
<keyword evidence="2" id="KW-1185">Reference proteome</keyword>
<evidence type="ECO:0000313" key="3">
    <source>
        <dbReference type="RefSeq" id="XP_030877666.1"/>
    </source>
</evidence>
<dbReference type="KEGG" id="lww:102732963"/>
<dbReference type="CTD" id="65266"/>
<dbReference type="Proteomes" id="UP000245341">
    <property type="component" value="Unplaced"/>
</dbReference>
<dbReference type="PANTHER" id="PTHR13902">
    <property type="entry name" value="SERINE/THREONINE-PROTEIN KINASE WNK WITH NO LYSINE -RELATED"/>
    <property type="match status" value="1"/>
</dbReference>
<feature type="region of interest" description="Disordered" evidence="1">
    <location>
        <begin position="323"/>
        <end position="380"/>
    </location>
</feature>
<feature type="region of interest" description="Disordered" evidence="1">
    <location>
        <begin position="421"/>
        <end position="449"/>
    </location>
</feature>
<name>A0A7F8QAP3_LEPWE</name>
<dbReference type="GO" id="GO:0016301">
    <property type="term" value="F:kinase activity"/>
    <property type="evidence" value="ECO:0007669"/>
    <property type="project" value="UniProtKB-KW"/>
</dbReference>
<feature type="compositionally biased region" description="Polar residues" evidence="1">
    <location>
        <begin position="771"/>
        <end position="783"/>
    </location>
</feature>
<feature type="region of interest" description="Disordered" evidence="1">
    <location>
        <begin position="722"/>
        <end position="811"/>
    </location>
</feature>
<proteinExistence type="predicted"/>